<organism evidence="2 3">
    <name type="scientific">Corchorus olitorius</name>
    <dbReference type="NCBI Taxonomy" id="93759"/>
    <lineage>
        <taxon>Eukaryota</taxon>
        <taxon>Viridiplantae</taxon>
        <taxon>Streptophyta</taxon>
        <taxon>Embryophyta</taxon>
        <taxon>Tracheophyta</taxon>
        <taxon>Spermatophyta</taxon>
        <taxon>Magnoliopsida</taxon>
        <taxon>eudicotyledons</taxon>
        <taxon>Gunneridae</taxon>
        <taxon>Pentapetalae</taxon>
        <taxon>rosids</taxon>
        <taxon>malvids</taxon>
        <taxon>Malvales</taxon>
        <taxon>Malvaceae</taxon>
        <taxon>Grewioideae</taxon>
        <taxon>Apeibeae</taxon>
        <taxon>Corchorus</taxon>
    </lineage>
</organism>
<sequence length="47" mass="4942">MVCSLPFSCFLVFLFESDGGVPVGEVGTAEVEWGTGRVSCSQPESAE</sequence>
<keyword evidence="3" id="KW-1185">Reference proteome</keyword>
<comment type="caution">
    <text evidence="2">The sequence shown here is derived from an EMBL/GenBank/DDBJ whole genome shotgun (WGS) entry which is preliminary data.</text>
</comment>
<reference evidence="3" key="1">
    <citation type="submission" date="2013-09" db="EMBL/GenBank/DDBJ databases">
        <title>Corchorus olitorius genome sequencing.</title>
        <authorList>
            <person name="Alam M."/>
            <person name="Haque M.S."/>
            <person name="Islam M.S."/>
            <person name="Emdad E.M."/>
            <person name="Islam M.M."/>
            <person name="Ahmed B."/>
            <person name="Halim A."/>
            <person name="Hossen Q.M.M."/>
            <person name="Hossain M.Z."/>
            <person name="Ahmed R."/>
            <person name="Khan M.M."/>
            <person name="Islam R."/>
            <person name="Rashid M.M."/>
            <person name="Khan S.A."/>
            <person name="Rahman M.S."/>
            <person name="Alam M."/>
            <person name="Yahiya A.S."/>
            <person name="Khan M.S."/>
            <person name="Azam M.S."/>
            <person name="Haque T."/>
            <person name="Lashkar M.Z.H."/>
            <person name="Akhand A.I."/>
            <person name="Morshed G."/>
            <person name="Roy S."/>
            <person name="Uddin K.S."/>
            <person name="Rabeya T."/>
            <person name="Hossain A.S."/>
            <person name="Chowdhury A."/>
            <person name="Snigdha A.R."/>
            <person name="Mortoza M.S."/>
            <person name="Matin S.A."/>
            <person name="Hoque S.M.E."/>
            <person name="Islam M.K."/>
            <person name="Roy D.K."/>
            <person name="Haider R."/>
            <person name="Moosa M.M."/>
            <person name="Elias S.M."/>
            <person name="Hasan A.M."/>
            <person name="Jahan S."/>
            <person name="Shafiuddin M."/>
            <person name="Mahmood N."/>
            <person name="Shommy N.S."/>
        </authorList>
    </citation>
    <scope>NUCLEOTIDE SEQUENCE [LARGE SCALE GENOMIC DNA]</scope>
    <source>
        <strain evidence="3">cv. O-4</strain>
    </source>
</reference>
<accession>A0A1R3H256</accession>
<dbReference type="EMBL" id="AWUE01020967">
    <property type="protein sequence ID" value="OMO64397.1"/>
    <property type="molecule type" value="Genomic_DNA"/>
</dbReference>
<evidence type="ECO:0000313" key="3">
    <source>
        <dbReference type="Proteomes" id="UP000187203"/>
    </source>
</evidence>
<dbReference type="Proteomes" id="UP000187203">
    <property type="component" value="Unassembled WGS sequence"/>
</dbReference>
<gene>
    <name evidence="2" type="ORF">COLO4_32058</name>
</gene>
<evidence type="ECO:0000256" key="1">
    <source>
        <dbReference type="SAM" id="SignalP"/>
    </source>
</evidence>
<proteinExistence type="predicted"/>
<evidence type="ECO:0000313" key="2">
    <source>
        <dbReference type="EMBL" id="OMO64397.1"/>
    </source>
</evidence>
<name>A0A1R3H256_9ROSI</name>
<dbReference type="AlphaFoldDB" id="A0A1R3H256"/>
<feature type="signal peptide" evidence="1">
    <location>
        <begin position="1"/>
        <end position="19"/>
    </location>
</feature>
<feature type="chain" id="PRO_5012684017" evidence="1">
    <location>
        <begin position="20"/>
        <end position="47"/>
    </location>
</feature>
<keyword evidence="1" id="KW-0732">Signal</keyword>
<protein>
    <submittedName>
        <fullName evidence="2">Uncharacterized protein</fullName>
    </submittedName>
</protein>